<protein>
    <submittedName>
        <fullName evidence="3">Uncharacterized protein</fullName>
    </submittedName>
</protein>
<dbReference type="AlphaFoldDB" id="A0A9K3GEQ4"/>
<feature type="transmembrane region" description="Helical" evidence="2">
    <location>
        <begin position="582"/>
        <end position="602"/>
    </location>
</feature>
<dbReference type="Proteomes" id="UP000265618">
    <property type="component" value="Unassembled WGS sequence"/>
</dbReference>
<feature type="compositionally biased region" description="Basic and acidic residues" evidence="1">
    <location>
        <begin position="695"/>
        <end position="705"/>
    </location>
</feature>
<feature type="transmembrane region" description="Helical" evidence="2">
    <location>
        <begin position="1023"/>
        <end position="1041"/>
    </location>
</feature>
<keyword evidence="2" id="KW-0812">Transmembrane</keyword>
<feature type="compositionally biased region" description="Basic and acidic residues" evidence="1">
    <location>
        <begin position="925"/>
        <end position="952"/>
    </location>
</feature>
<feature type="compositionally biased region" description="Basic residues" evidence="1">
    <location>
        <begin position="685"/>
        <end position="694"/>
    </location>
</feature>
<keyword evidence="4" id="KW-1185">Reference proteome</keyword>
<evidence type="ECO:0000313" key="3">
    <source>
        <dbReference type="EMBL" id="GIQ79496.1"/>
    </source>
</evidence>
<name>A0A9K3GEQ4_9EUKA</name>
<feature type="region of interest" description="Disordered" evidence="1">
    <location>
        <begin position="685"/>
        <end position="717"/>
    </location>
</feature>
<feature type="transmembrane region" description="Helical" evidence="2">
    <location>
        <begin position="860"/>
        <end position="881"/>
    </location>
</feature>
<feature type="transmembrane region" description="Helical" evidence="2">
    <location>
        <begin position="1053"/>
        <end position="1073"/>
    </location>
</feature>
<proteinExistence type="predicted"/>
<evidence type="ECO:0000256" key="2">
    <source>
        <dbReference type="SAM" id="Phobius"/>
    </source>
</evidence>
<feature type="non-terminal residue" evidence="3">
    <location>
        <position position="1"/>
    </location>
</feature>
<sequence>VGVDGAPAAFTSFLEDFLPLISPDAVLVSGDLTDGADDMTTRYYSAILSKESQYTLDGDTPKSDDESVTVPAGWSEYRSELLSHGLLSPSYTLDVRGALDSTRLTGVDSDCNYYCAYSASSIRASHCRTYSGEDTEDEESVIDTAGDWGSHPLASVSYPSPTEYQALIASADTSLDTDEYDSLFAHSLTRLDHRALEMEGGWVGSEASDRLLPLFLEVPYSGTGIGAEGIDTIRYQILGVDNSPYPGMAPGLSTMPVMAPVLLESTHDVLSHMGDGTGVPSSTLAIPPVTVSPHGIGALANPSDLADILHTHKVPLHLSAATVLGQVSRWGPCLSVATVSASSSSFARTTLVAFDGPLLGVTSIRLDEDTLSKPIVTVISPMEASVVSFDYQRRAQFELVPYTPDEGEGEGVDEDNPSFVTALHIRVLVHSSDHISSVEYGLDGGLFGDVTYTPLDYAGDRAQRTLTAPEVAEDPPGVGPSSDTGSYLYQGMWADYPASDGTHTLVLRVNVTSVVPDTESATCLTEGEGEGTGECSKSVVVSHEYSHDFTTLSNTPSPVNSLDTTWFGMVSGSIHPGQTYRLIYFVCVGFSLVTIVIPRLLWVPYLRSSAEISAVYATSLDTNAQEVRYSLADTEKGFRAYHLARYRYQYAKMYVLCAEHLHRTMLTKGDQLTFALLERGRIEKRKKKRRRQRKQTRERERELEAASKTLPRTLSRTRSASEISLGLDKGDIDSIDLAPSTNMSRFFLSSESTGAEPQCLHTFSVSAAQQPLRQRLKCFTDPDYNPYGSEPSLRHVLWDLPPVRWLEDKAVLFMCRRMGTPMPLVFVCLVLPFCPHLIGSVAAGSGWAKPGIAALGDAEYAPLGVTYFLGCLVYMLAIFPIDSYSLISGRFLLATPPDLWLSSRAEQVSDILFPRGRFTSTFPEAMDRERRRERPRPIDVRQHISAEPERERKTHSRKGSSVATSFDRSDAASETDGASANALLRPTRTEDELMVTPNPTLASVKSQWVRYRKLSPSRISREFIGVVHIFIALLGCVMLCVESESSAGTQGLLISPIALPLTLLLALSVVGRVRSGRQ</sequence>
<keyword evidence="2" id="KW-1133">Transmembrane helix</keyword>
<keyword evidence="2" id="KW-0472">Membrane</keyword>
<organism evidence="3 4">
    <name type="scientific">Kipferlia bialata</name>
    <dbReference type="NCBI Taxonomy" id="797122"/>
    <lineage>
        <taxon>Eukaryota</taxon>
        <taxon>Metamonada</taxon>
        <taxon>Carpediemonas-like organisms</taxon>
        <taxon>Kipferlia</taxon>
    </lineage>
</organism>
<reference evidence="3 4" key="1">
    <citation type="journal article" date="2018" name="PLoS ONE">
        <title>The draft genome of Kipferlia bialata reveals reductive genome evolution in fornicate parasites.</title>
        <authorList>
            <person name="Tanifuji G."/>
            <person name="Takabayashi S."/>
            <person name="Kume K."/>
            <person name="Takagi M."/>
            <person name="Nakayama T."/>
            <person name="Kamikawa R."/>
            <person name="Inagaki Y."/>
            <person name="Hashimoto T."/>
        </authorList>
    </citation>
    <scope>NUCLEOTIDE SEQUENCE [LARGE SCALE GENOMIC DNA]</scope>
    <source>
        <strain evidence="3">NY0173</strain>
    </source>
</reference>
<accession>A0A9K3GEQ4</accession>
<evidence type="ECO:0000313" key="4">
    <source>
        <dbReference type="Proteomes" id="UP000265618"/>
    </source>
</evidence>
<feature type="transmembrane region" description="Helical" evidence="2">
    <location>
        <begin position="824"/>
        <end position="848"/>
    </location>
</feature>
<evidence type="ECO:0000256" key="1">
    <source>
        <dbReference type="SAM" id="MobiDB-lite"/>
    </source>
</evidence>
<dbReference type="EMBL" id="BDIP01000015">
    <property type="protein sequence ID" value="GIQ79496.1"/>
    <property type="molecule type" value="Genomic_DNA"/>
</dbReference>
<gene>
    <name evidence="3" type="ORF">KIPB_000145</name>
</gene>
<comment type="caution">
    <text evidence="3">The sequence shown here is derived from an EMBL/GenBank/DDBJ whole genome shotgun (WGS) entry which is preliminary data.</text>
</comment>
<dbReference type="OrthoDB" id="27234at2759"/>
<feature type="region of interest" description="Disordered" evidence="1">
    <location>
        <begin position="923"/>
        <end position="991"/>
    </location>
</feature>